<evidence type="ECO:0000259" key="4">
    <source>
        <dbReference type="Pfam" id="PF25221"/>
    </source>
</evidence>
<evidence type="ECO:0000256" key="2">
    <source>
        <dbReference type="SAM" id="SignalP"/>
    </source>
</evidence>
<dbReference type="Pfam" id="PF25221">
    <property type="entry name" value="5TMH_Lnb"/>
    <property type="match status" value="1"/>
</dbReference>
<keyword evidence="1" id="KW-1133">Transmembrane helix</keyword>
<feature type="domain" description="Lnb N-terminal periplasmic" evidence="3">
    <location>
        <begin position="23"/>
        <end position="175"/>
    </location>
</feature>
<keyword evidence="1" id="KW-0812">Transmembrane</keyword>
<keyword evidence="1" id="KW-0472">Membrane</keyword>
<accession>A0A7V2F6L0</accession>
<protein>
    <submittedName>
        <fullName evidence="5">DUF4105 domain-containing protein</fullName>
    </submittedName>
</protein>
<evidence type="ECO:0000313" key="5">
    <source>
        <dbReference type="EMBL" id="HER95420.1"/>
    </source>
</evidence>
<dbReference type="AlphaFoldDB" id="A0A7V2F6L0"/>
<feature type="signal peptide" evidence="2">
    <location>
        <begin position="1"/>
        <end position="16"/>
    </location>
</feature>
<comment type="caution">
    <text evidence="5">The sequence shown here is derived from an EMBL/GenBank/DDBJ whole genome shotgun (WGS) entry which is preliminary data.</text>
</comment>
<gene>
    <name evidence="5" type="ORF">ENO59_02710</name>
</gene>
<evidence type="ECO:0000256" key="1">
    <source>
        <dbReference type="SAM" id="Phobius"/>
    </source>
</evidence>
<feature type="chain" id="PRO_5031472933" evidence="2">
    <location>
        <begin position="17"/>
        <end position="397"/>
    </location>
</feature>
<evidence type="ECO:0000259" key="3">
    <source>
        <dbReference type="Pfam" id="PF13387"/>
    </source>
</evidence>
<sequence>MRGLLIALLLVTTAQAQPLQLSDSARIALVTVLPGDALYAAFGHSALRVYDPVQNIDWLFNYGTFDFNDPWFLPRFVYGELNYFLSVSDYVRSVQFYREGEGRPIIAQWLHLTPAQRDTLFAFLLWNAQPENRTYRYDFLFDNCSTRIRDVLERTLGPALRFSHSAPQSTFRELLDPYVADRPLLQLGFYLTLGARVDRPPTAREVMFLPLELMYAVDQATVRLDSGWAPLVAQTDTLFWPPGHQPLPRPTWPWPVALGWILFAASALATVQAYRHRWAYPSRLDALLFGVVGLVGLVLLLLWVATLHTVTAWNWNLLWAWPPHLWIGLRCRQQPSLTSWERHYVLLTAALTLPLALGWPFWPQDLHPALQPIALLLVLRSAAQLWAPRTTLSLHPK</sequence>
<reference evidence="5" key="1">
    <citation type="journal article" date="2020" name="mSystems">
        <title>Genome- and Community-Level Interaction Insights into Carbon Utilization and Element Cycling Functions of Hydrothermarchaeota in Hydrothermal Sediment.</title>
        <authorList>
            <person name="Zhou Z."/>
            <person name="Liu Y."/>
            <person name="Xu W."/>
            <person name="Pan J."/>
            <person name="Luo Z.H."/>
            <person name="Li M."/>
        </authorList>
    </citation>
    <scope>NUCLEOTIDE SEQUENCE [LARGE SCALE GENOMIC DNA]</scope>
    <source>
        <strain evidence="5">SpSt-143</strain>
    </source>
</reference>
<name>A0A7V2F6L0_RHOMR</name>
<keyword evidence="2" id="KW-0732">Signal</keyword>
<feature type="domain" description="Lnb-like transmembrane" evidence="4">
    <location>
        <begin position="255"/>
        <end position="387"/>
    </location>
</feature>
<dbReference type="InterPro" id="IPR025178">
    <property type="entry name" value="Lnb_N"/>
</dbReference>
<dbReference type="InterPro" id="IPR057436">
    <property type="entry name" value="5TMH_Lnb"/>
</dbReference>
<feature type="transmembrane region" description="Helical" evidence="1">
    <location>
        <begin position="286"/>
        <end position="306"/>
    </location>
</feature>
<proteinExistence type="predicted"/>
<dbReference type="EMBL" id="DSGB01000003">
    <property type="protein sequence ID" value="HER95420.1"/>
    <property type="molecule type" value="Genomic_DNA"/>
</dbReference>
<organism evidence="5">
    <name type="scientific">Rhodothermus marinus</name>
    <name type="common">Rhodothermus obamensis</name>
    <dbReference type="NCBI Taxonomy" id="29549"/>
    <lineage>
        <taxon>Bacteria</taxon>
        <taxon>Pseudomonadati</taxon>
        <taxon>Rhodothermota</taxon>
        <taxon>Rhodothermia</taxon>
        <taxon>Rhodothermales</taxon>
        <taxon>Rhodothermaceae</taxon>
        <taxon>Rhodothermus</taxon>
    </lineage>
</organism>
<dbReference type="Pfam" id="PF13387">
    <property type="entry name" value="Lnb_N"/>
    <property type="match status" value="1"/>
</dbReference>
<feature type="transmembrane region" description="Helical" evidence="1">
    <location>
        <begin position="252"/>
        <end position="274"/>
    </location>
</feature>